<sequence>MMLHSATPFDESTDVNDMAHLAIVARYCDNDRIYEESCCLIIPLTNTSDILTAFLNYFENQAINTNKIFCITTGGARAMVGKEKRFIKRLENHISRSVMCFNCIVHRENLVAKLSSQSFSSVVETVVKIVNFMVSRSSLAHRQFKSLLQELDSEYADFPLHSKVLQRRLG</sequence>
<gene>
    <name evidence="2" type="primary">LOC115225970</name>
</gene>
<dbReference type="PANTHER" id="PTHR45913">
    <property type="entry name" value="EPM2A-INTERACTING PROTEIN 1"/>
    <property type="match status" value="1"/>
</dbReference>
<keyword evidence="1" id="KW-1185">Reference proteome</keyword>
<dbReference type="AlphaFoldDB" id="A0A6P7TLL2"/>
<name>A0A6P7TLL2_9MOLL</name>
<dbReference type="RefSeq" id="XP_029652804.1">
    <property type="nucleotide sequence ID" value="XM_029796944.1"/>
</dbReference>
<proteinExistence type="predicted"/>
<evidence type="ECO:0000313" key="1">
    <source>
        <dbReference type="Proteomes" id="UP000515154"/>
    </source>
</evidence>
<dbReference type="KEGG" id="osn:115225970"/>
<dbReference type="Proteomes" id="UP000515154">
    <property type="component" value="Linkage group LG29"/>
</dbReference>
<protein>
    <submittedName>
        <fullName evidence="2">Protein FAM200B-like</fullName>
    </submittedName>
</protein>
<dbReference type="PANTHER" id="PTHR45913:SF10">
    <property type="entry name" value="DUF4371 DOMAIN-CONTAINING PROTEIN"/>
    <property type="match status" value="1"/>
</dbReference>
<organism evidence="1 2">
    <name type="scientific">Octopus sinensis</name>
    <name type="common">East Asian common octopus</name>
    <dbReference type="NCBI Taxonomy" id="2607531"/>
    <lineage>
        <taxon>Eukaryota</taxon>
        <taxon>Metazoa</taxon>
        <taxon>Spiralia</taxon>
        <taxon>Lophotrochozoa</taxon>
        <taxon>Mollusca</taxon>
        <taxon>Cephalopoda</taxon>
        <taxon>Coleoidea</taxon>
        <taxon>Octopodiformes</taxon>
        <taxon>Octopoda</taxon>
        <taxon>Incirrata</taxon>
        <taxon>Octopodidae</taxon>
        <taxon>Octopus</taxon>
    </lineage>
</organism>
<accession>A0A6P7TLL2</accession>
<reference evidence="2" key="1">
    <citation type="submission" date="2025-08" db="UniProtKB">
        <authorList>
            <consortium name="RefSeq"/>
        </authorList>
    </citation>
    <scope>IDENTIFICATION</scope>
</reference>
<evidence type="ECO:0000313" key="2">
    <source>
        <dbReference type="RefSeq" id="XP_029652804.1"/>
    </source>
</evidence>